<feature type="region of interest" description="Disordered" evidence="1">
    <location>
        <begin position="53"/>
        <end position="88"/>
    </location>
</feature>
<keyword evidence="3" id="KW-1185">Reference proteome</keyword>
<evidence type="ECO:0000313" key="2">
    <source>
        <dbReference type="EMBL" id="SFQ83121.1"/>
    </source>
</evidence>
<proteinExistence type="predicted"/>
<name>A0A1I6BQD8_HYMAR</name>
<accession>A0A1I6BQD8</accession>
<protein>
    <submittedName>
        <fullName evidence="2">Mobilisation protein (MobC)</fullName>
    </submittedName>
</protein>
<dbReference type="Proteomes" id="UP000199029">
    <property type="component" value="Unassembled WGS sequence"/>
</dbReference>
<evidence type="ECO:0000313" key="3">
    <source>
        <dbReference type="Proteomes" id="UP000199029"/>
    </source>
</evidence>
<organism evidence="2 3">
    <name type="scientific">Hymenobacter arizonensis</name>
    <name type="common">Siccationidurans arizonensis</name>
    <dbReference type="NCBI Taxonomy" id="1227077"/>
    <lineage>
        <taxon>Bacteria</taxon>
        <taxon>Pseudomonadati</taxon>
        <taxon>Bacteroidota</taxon>
        <taxon>Cytophagia</taxon>
        <taxon>Cytophagales</taxon>
        <taxon>Hymenobacteraceae</taxon>
        <taxon>Hymenobacter</taxon>
    </lineage>
</organism>
<feature type="region of interest" description="Disordered" evidence="1">
    <location>
        <begin position="1"/>
        <end position="30"/>
    </location>
</feature>
<reference evidence="3" key="1">
    <citation type="submission" date="2016-10" db="EMBL/GenBank/DDBJ databases">
        <authorList>
            <person name="Varghese N."/>
            <person name="Submissions S."/>
        </authorList>
    </citation>
    <scope>NUCLEOTIDE SEQUENCE [LARGE SCALE GENOMIC DNA]</scope>
    <source>
        <strain evidence="3">OR362-8,ATCC BAA-1266,JCM 13504</strain>
    </source>
</reference>
<sequence>MTLPNASASPASNLLFPPILEGQRSVPRPSPIEELLPAESLAEAVLIEAQPVAEKVKRRRKTKSEYAAMPRPEPKEKDKHKGGRPELAEEEKLKCVSSLVSAACHDQLKATSVRHGISVSQAIRWLIDGPGTGRVRQRMKQLTKQGLSQEERKQLRSLAEMAANLNQLAKLAHAEGYVAHATAVMESAVKIRVQLKSFNK</sequence>
<feature type="compositionally biased region" description="Polar residues" evidence="1">
    <location>
        <begin position="1"/>
        <end position="12"/>
    </location>
</feature>
<dbReference type="RefSeq" id="WP_143080434.1">
    <property type="nucleotide sequence ID" value="NZ_FOXS01000011.1"/>
</dbReference>
<dbReference type="AlphaFoldDB" id="A0A1I6BQD8"/>
<dbReference type="OrthoDB" id="3268254at2"/>
<evidence type="ECO:0000256" key="1">
    <source>
        <dbReference type="SAM" id="MobiDB-lite"/>
    </source>
</evidence>
<feature type="compositionally biased region" description="Basic and acidic residues" evidence="1">
    <location>
        <begin position="72"/>
        <end position="88"/>
    </location>
</feature>
<dbReference type="EMBL" id="FOXS01000011">
    <property type="protein sequence ID" value="SFQ83121.1"/>
    <property type="molecule type" value="Genomic_DNA"/>
</dbReference>
<gene>
    <name evidence="2" type="ORF">SAMN04515668_4910</name>
</gene>